<dbReference type="SUPFAM" id="SSF57667">
    <property type="entry name" value="beta-beta-alpha zinc fingers"/>
    <property type="match status" value="1"/>
</dbReference>
<gene>
    <name evidence="5" type="ORF">ACFQHK_07455</name>
</gene>
<keyword evidence="3" id="KW-0812">Transmembrane</keyword>
<reference evidence="5 6" key="1">
    <citation type="journal article" date="2019" name="Int. J. Syst. Evol. Microbiol.">
        <title>The Global Catalogue of Microorganisms (GCM) 10K type strain sequencing project: providing services to taxonomists for standard genome sequencing and annotation.</title>
        <authorList>
            <consortium name="The Broad Institute Genomics Platform"/>
            <consortium name="The Broad Institute Genome Sequencing Center for Infectious Disease"/>
            <person name="Wu L."/>
            <person name="Ma J."/>
        </authorList>
    </citation>
    <scope>NUCLEOTIDE SEQUENCE [LARGE SCALE GENOMIC DNA]</scope>
    <source>
        <strain evidence="5 6">PSRA2</strain>
    </source>
</reference>
<sequence>MSDVEPTPPVRTRTNEADVSTTPPFDCEFCERRFAHEEWLVLHRGLEHGDRLSEAEYERFQETYEDEEEELNLFRLKALALLVFVYFGFLITYAFVA</sequence>
<evidence type="ECO:0000256" key="2">
    <source>
        <dbReference type="SAM" id="MobiDB-lite"/>
    </source>
</evidence>
<dbReference type="RefSeq" id="WP_304448028.1">
    <property type="nucleotide sequence ID" value="NZ_JARRAH010000001.1"/>
</dbReference>
<protein>
    <submittedName>
        <fullName evidence="5">C2H2-type zinc finger protein</fullName>
    </submittedName>
</protein>
<evidence type="ECO:0000259" key="4">
    <source>
        <dbReference type="PROSITE" id="PS50157"/>
    </source>
</evidence>
<name>A0ABD5UDV2_9EURY</name>
<dbReference type="Gene3D" id="3.30.160.60">
    <property type="entry name" value="Classic Zinc Finger"/>
    <property type="match status" value="1"/>
</dbReference>
<evidence type="ECO:0000313" key="6">
    <source>
        <dbReference type="Proteomes" id="UP001596406"/>
    </source>
</evidence>
<feature type="domain" description="C2H2-type" evidence="4">
    <location>
        <begin position="25"/>
        <end position="52"/>
    </location>
</feature>
<dbReference type="EMBL" id="JBHSXM010000001">
    <property type="protein sequence ID" value="MFC6836341.1"/>
    <property type="molecule type" value="Genomic_DNA"/>
</dbReference>
<keyword evidence="6" id="KW-1185">Reference proteome</keyword>
<dbReference type="PROSITE" id="PS00028">
    <property type="entry name" value="ZINC_FINGER_C2H2_1"/>
    <property type="match status" value="1"/>
</dbReference>
<dbReference type="InterPro" id="IPR013087">
    <property type="entry name" value="Znf_C2H2_type"/>
</dbReference>
<keyword evidence="1" id="KW-0175">Coiled coil</keyword>
<feature type="coiled-coil region" evidence="1">
    <location>
        <begin position="50"/>
        <end position="77"/>
    </location>
</feature>
<dbReference type="InterPro" id="IPR036236">
    <property type="entry name" value="Znf_C2H2_sf"/>
</dbReference>
<evidence type="ECO:0000256" key="1">
    <source>
        <dbReference type="SAM" id="Coils"/>
    </source>
</evidence>
<feature type="transmembrane region" description="Helical" evidence="3">
    <location>
        <begin position="78"/>
        <end position="96"/>
    </location>
</feature>
<comment type="caution">
    <text evidence="5">The sequence shown here is derived from an EMBL/GenBank/DDBJ whole genome shotgun (WGS) entry which is preliminary data.</text>
</comment>
<feature type="region of interest" description="Disordered" evidence="2">
    <location>
        <begin position="1"/>
        <end position="21"/>
    </location>
</feature>
<keyword evidence="3" id="KW-1133">Transmembrane helix</keyword>
<evidence type="ECO:0000256" key="3">
    <source>
        <dbReference type="SAM" id="Phobius"/>
    </source>
</evidence>
<dbReference type="Proteomes" id="UP001596406">
    <property type="component" value="Unassembled WGS sequence"/>
</dbReference>
<evidence type="ECO:0000313" key="5">
    <source>
        <dbReference type="EMBL" id="MFC6836341.1"/>
    </source>
</evidence>
<dbReference type="PROSITE" id="PS50157">
    <property type="entry name" value="ZINC_FINGER_C2H2_2"/>
    <property type="match status" value="1"/>
</dbReference>
<accession>A0ABD5UDV2</accession>
<keyword evidence="3" id="KW-0472">Membrane</keyword>
<proteinExistence type="predicted"/>
<organism evidence="5 6">
    <name type="scientific">Halomarina ordinaria</name>
    <dbReference type="NCBI Taxonomy" id="3033939"/>
    <lineage>
        <taxon>Archaea</taxon>
        <taxon>Methanobacteriati</taxon>
        <taxon>Methanobacteriota</taxon>
        <taxon>Stenosarchaea group</taxon>
        <taxon>Halobacteria</taxon>
        <taxon>Halobacteriales</taxon>
        <taxon>Natronomonadaceae</taxon>
        <taxon>Halomarina</taxon>
    </lineage>
</organism>
<dbReference type="AlphaFoldDB" id="A0ABD5UDV2"/>